<name>A0ABX8GVD1_9BACT</name>
<protein>
    <submittedName>
        <fullName evidence="1">Uncharacterized protein</fullName>
    </submittedName>
</protein>
<evidence type="ECO:0000313" key="1">
    <source>
        <dbReference type="EMBL" id="QWG07283.1"/>
    </source>
</evidence>
<proteinExistence type="predicted"/>
<keyword evidence="2" id="KW-1185">Reference proteome</keyword>
<evidence type="ECO:0000313" key="2">
    <source>
        <dbReference type="Proteomes" id="UP000682802"/>
    </source>
</evidence>
<accession>A0ABX8GVD1</accession>
<gene>
    <name evidence="1" type="ORF">KM029_18565</name>
</gene>
<dbReference type="EMBL" id="CP076128">
    <property type="protein sequence ID" value="QWG07283.1"/>
    <property type="molecule type" value="Genomic_DNA"/>
</dbReference>
<reference evidence="1 2" key="1">
    <citation type="submission" date="2021-05" db="EMBL/GenBank/DDBJ databases">
        <title>Comparative genomic studies on the polysaccharide-degrading batcterial strains of the Flammeovirga genus.</title>
        <authorList>
            <person name="Zewei F."/>
            <person name="Zheng Z."/>
            <person name="Yu L."/>
            <person name="Ruyue G."/>
            <person name="Yanhong M."/>
            <person name="Yuanyuan C."/>
            <person name="Jingyan G."/>
            <person name="Wenjun H."/>
        </authorList>
    </citation>
    <scope>NUCLEOTIDE SEQUENCE [LARGE SCALE GENOMIC DNA]</scope>
    <source>
        <strain evidence="1 2">YS10</strain>
    </source>
</reference>
<dbReference type="RefSeq" id="WP_144074681.1">
    <property type="nucleotide sequence ID" value="NZ_CP076128.1"/>
</dbReference>
<dbReference type="Proteomes" id="UP000682802">
    <property type="component" value="Chromosome 1"/>
</dbReference>
<sequence length="67" mass="7626">MLLFVVLGICSQIKGYAQVENSNSNTLIIDKTTLCFDRNKLVFFSSDLIKKNDALDTEFFSTEEDKI</sequence>
<organism evidence="1 2">
    <name type="scientific">Flammeovirga kamogawensis</name>
    <dbReference type="NCBI Taxonomy" id="373891"/>
    <lineage>
        <taxon>Bacteria</taxon>
        <taxon>Pseudomonadati</taxon>
        <taxon>Bacteroidota</taxon>
        <taxon>Cytophagia</taxon>
        <taxon>Cytophagales</taxon>
        <taxon>Flammeovirgaceae</taxon>
        <taxon>Flammeovirga</taxon>
    </lineage>
</organism>